<dbReference type="Pfam" id="PF01370">
    <property type="entry name" value="Epimerase"/>
    <property type="match status" value="1"/>
</dbReference>
<keyword evidence="3" id="KW-1185">Reference proteome</keyword>
<dbReference type="CDD" id="cd05266">
    <property type="entry name" value="SDR_a4"/>
    <property type="match status" value="1"/>
</dbReference>
<evidence type="ECO:0000259" key="1">
    <source>
        <dbReference type="Pfam" id="PF01370"/>
    </source>
</evidence>
<evidence type="ECO:0000313" key="3">
    <source>
        <dbReference type="Proteomes" id="UP000093807"/>
    </source>
</evidence>
<dbReference type="SUPFAM" id="SSF51735">
    <property type="entry name" value="NAD(P)-binding Rossmann-fold domains"/>
    <property type="match status" value="1"/>
</dbReference>
<dbReference type="InterPro" id="IPR001509">
    <property type="entry name" value="Epimerase_deHydtase"/>
</dbReference>
<dbReference type="Gene3D" id="3.40.50.720">
    <property type="entry name" value="NAD(P)-binding Rossmann-like Domain"/>
    <property type="match status" value="1"/>
</dbReference>
<comment type="caution">
    <text evidence="2">The sequence shown here is derived from an EMBL/GenBank/DDBJ whole genome shotgun (WGS) entry which is preliminary data.</text>
</comment>
<accession>A0A199XR45</accession>
<dbReference type="OrthoDB" id="751203at2"/>
<dbReference type="PANTHER" id="PTHR48079">
    <property type="entry name" value="PROTEIN YEEZ"/>
    <property type="match status" value="1"/>
</dbReference>
<dbReference type="RefSeq" id="WP_064715390.1">
    <property type="nucleotide sequence ID" value="NZ_JMTM01000046.1"/>
</dbReference>
<sequence>MTQISILGCGWLGLPLAKALISNDFLVKGSTTSSSKLAHLEKLGIFPFLMELQPNAIAGDITTFLKGSEILIIDIPPKLRSNNSEDFVGKMQTLIPFIEQSEVQNVLFVSSTSVYGEDNDVVTETTPLNPDSEGGRQLVIVEQLLQSNPHFQTTILRFGGLVGSDRNPIRMLSGKENLPNAKAPINFIHQTDCISIIQKIIALDCWNETFNAVSPYHPTRAEYYTKKALEWQLVAPTFDSTSSGTGKRISSDKLQTILKYTFVETP</sequence>
<reference evidence="2 3" key="1">
    <citation type="submission" date="2016-06" db="EMBL/GenBank/DDBJ databases">
        <title>Draft genome sequence of Flavobacterium succinicans strain DD5b.</title>
        <authorList>
            <person name="Poehlein A."/>
            <person name="Daniel R."/>
            <person name="Simeonova D.D."/>
        </authorList>
    </citation>
    <scope>NUCLEOTIDE SEQUENCE [LARGE SCALE GENOMIC DNA]</scope>
    <source>
        <strain evidence="2 3">DD5b</strain>
    </source>
</reference>
<dbReference type="InterPro" id="IPR051783">
    <property type="entry name" value="NAD(P)-dependent_oxidoreduct"/>
</dbReference>
<organism evidence="2 3">
    <name type="scientific">Flavobacterium succinicans</name>
    <dbReference type="NCBI Taxonomy" id="29536"/>
    <lineage>
        <taxon>Bacteria</taxon>
        <taxon>Pseudomonadati</taxon>
        <taxon>Bacteroidota</taxon>
        <taxon>Flavobacteriia</taxon>
        <taxon>Flavobacteriales</taxon>
        <taxon>Flavobacteriaceae</taxon>
        <taxon>Flavobacterium</taxon>
    </lineage>
</organism>
<proteinExistence type="predicted"/>
<dbReference type="EMBL" id="JMTM01000046">
    <property type="protein sequence ID" value="OAZ03892.1"/>
    <property type="molecule type" value="Genomic_DNA"/>
</dbReference>
<feature type="domain" description="NAD-dependent epimerase/dehydratase" evidence="1">
    <location>
        <begin position="90"/>
        <end position="165"/>
    </location>
</feature>
<dbReference type="AlphaFoldDB" id="A0A199XR45"/>
<gene>
    <name evidence="2" type="ORF">FLB_15810</name>
</gene>
<dbReference type="PATRIC" id="fig|29536.5.peg.1658"/>
<evidence type="ECO:0000313" key="2">
    <source>
        <dbReference type="EMBL" id="OAZ03892.1"/>
    </source>
</evidence>
<protein>
    <recommendedName>
        <fullName evidence="1">NAD-dependent epimerase/dehydratase domain-containing protein</fullName>
    </recommendedName>
</protein>
<dbReference type="GO" id="GO:0004029">
    <property type="term" value="F:aldehyde dehydrogenase (NAD+) activity"/>
    <property type="evidence" value="ECO:0007669"/>
    <property type="project" value="TreeGrafter"/>
</dbReference>
<dbReference type="PANTHER" id="PTHR48079:SF6">
    <property type="entry name" value="NAD(P)-BINDING DOMAIN-CONTAINING PROTEIN-RELATED"/>
    <property type="match status" value="1"/>
</dbReference>
<dbReference type="InterPro" id="IPR036291">
    <property type="entry name" value="NAD(P)-bd_dom_sf"/>
</dbReference>
<dbReference type="Proteomes" id="UP000093807">
    <property type="component" value="Unassembled WGS sequence"/>
</dbReference>
<name>A0A199XR45_9FLAO</name>
<dbReference type="GO" id="GO:0005737">
    <property type="term" value="C:cytoplasm"/>
    <property type="evidence" value="ECO:0007669"/>
    <property type="project" value="TreeGrafter"/>
</dbReference>